<proteinExistence type="inferred from homology"/>
<evidence type="ECO:0008006" key="8">
    <source>
        <dbReference type="Google" id="ProtNLM"/>
    </source>
</evidence>
<comment type="caution">
    <text evidence="6">The sequence shown here is derived from an EMBL/GenBank/DDBJ whole genome shotgun (WGS) entry which is preliminary data.</text>
</comment>
<dbReference type="EMBL" id="CAJRAF010000002">
    <property type="protein sequence ID" value="CAG5009692.1"/>
    <property type="molecule type" value="Genomic_DNA"/>
</dbReference>
<keyword evidence="2" id="KW-0805">Transcription regulation</keyword>
<name>A0A916N7N4_9BACT</name>
<evidence type="ECO:0000313" key="7">
    <source>
        <dbReference type="Proteomes" id="UP000680038"/>
    </source>
</evidence>
<dbReference type="AlphaFoldDB" id="A0A916N7N4"/>
<accession>A0A916N7N4</accession>
<dbReference type="GO" id="GO:0003677">
    <property type="term" value="F:DNA binding"/>
    <property type="evidence" value="ECO:0007669"/>
    <property type="project" value="UniProtKB-KW"/>
</dbReference>
<dbReference type="GO" id="GO:0016987">
    <property type="term" value="F:sigma factor activity"/>
    <property type="evidence" value="ECO:0007669"/>
    <property type="project" value="UniProtKB-KW"/>
</dbReference>
<evidence type="ECO:0000256" key="4">
    <source>
        <dbReference type="ARBA" id="ARBA00023125"/>
    </source>
</evidence>
<dbReference type="GO" id="GO:0006352">
    <property type="term" value="P:DNA-templated transcription initiation"/>
    <property type="evidence" value="ECO:0007669"/>
    <property type="project" value="InterPro"/>
</dbReference>
<reference evidence="6" key="1">
    <citation type="submission" date="2021-04" db="EMBL/GenBank/DDBJ databases">
        <authorList>
            <person name="Rodrigo-Torres L."/>
            <person name="Arahal R. D."/>
            <person name="Lucena T."/>
        </authorList>
    </citation>
    <scope>NUCLEOTIDE SEQUENCE</scope>
    <source>
        <strain evidence="6">CECT 9275</strain>
    </source>
</reference>
<keyword evidence="7" id="KW-1185">Reference proteome</keyword>
<dbReference type="InterPro" id="IPR013324">
    <property type="entry name" value="RNA_pol_sigma_r3/r4-like"/>
</dbReference>
<gene>
    <name evidence="6" type="ORF">DYBT9275_04551</name>
</gene>
<keyword evidence="4" id="KW-0238">DNA-binding</keyword>
<dbReference type="SUPFAM" id="SSF88946">
    <property type="entry name" value="Sigma2 domain of RNA polymerase sigma factors"/>
    <property type="match status" value="1"/>
</dbReference>
<dbReference type="PANTHER" id="PTHR43133">
    <property type="entry name" value="RNA POLYMERASE ECF-TYPE SIGMA FACTO"/>
    <property type="match status" value="1"/>
</dbReference>
<dbReference type="Gene3D" id="1.10.1740.10">
    <property type="match status" value="1"/>
</dbReference>
<evidence type="ECO:0000256" key="3">
    <source>
        <dbReference type="ARBA" id="ARBA00023082"/>
    </source>
</evidence>
<dbReference type="InterPro" id="IPR014284">
    <property type="entry name" value="RNA_pol_sigma-70_dom"/>
</dbReference>
<keyword evidence="5" id="KW-0804">Transcription</keyword>
<dbReference type="NCBIfam" id="TIGR02937">
    <property type="entry name" value="sigma70-ECF"/>
    <property type="match status" value="1"/>
</dbReference>
<dbReference type="Proteomes" id="UP000680038">
    <property type="component" value="Unassembled WGS sequence"/>
</dbReference>
<sequence length="196" mass="22972">MAFFRKTVSDSELVKGILEGGNRQRFFENQLYSRYAYLIREGVRKHRLTEDECSMAFSDTVLTVIENIQKGRFEGRAELKTYLYQIFTNKCVDLIRKNATNKQQVNRGVGIDDYMNILPDESRSVVERLMEQYDIDLLHRRMQELGEKCKQMILAWGEGFMDQEIAVKMGYQSAAVVKTSRLRCLEKLRAIYKTQN</sequence>
<evidence type="ECO:0000313" key="6">
    <source>
        <dbReference type="EMBL" id="CAG5009692.1"/>
    </source>
</evidence>
<comment type="similarity">
    <text evidence="1">Belongs to the sigma-70 factor family. ECF subfamily.</text>
</comment>
<evidence type="ECO:0000256" key="1">
    <source>
        <dbReference type="ARBA" id="ARBA00010641"/>
    </source>
</evidence>
<evidence type="ECO:0000256" key="2">
    <source>
        <dbReference type="ARBA" id="ARBA00023015"/>
    </source>
</evidence>
<dbReference type="InterPro" id="IPR013325">
    <property type="entry name" value="RNA_pol_sigma_r2"/>
</dbReference>
<protein>
    <recommendedName>
        <fullName evidence="8">Sigma-70 family RNA polymerase sigma factor</fullName>
    </recommendedName>
</protein>
<dbReference type="SUPFAM" id="SSF88659">
    <property type="entry name" value="Sigma3 and sigma4 domains of RNA polymerase sigma factors"/>
    <property type="match status" value="1"/>
</dbReference>
<dbReference type="PANTHER" id="PTHR43133:SF8">
    <property type="entry name" value="RNA POLYMERASE SIGMA FACTOR HI_1459-RELATED"/>
    <property type="match status" value="1"/>
</dbReference>
<organism evidence="6 7">
    <name type="scientific">Dyadobacter helix</name>
    <dbReference type="NCBI Taxonomy" id="2822344"/>
    <lineage>
        <taxon>Bacteria</taxon>
        <taxon>Pseudomonadati</taxon>
        <taxon>Bacteroidota</taxon>
        <taxon>Cytophagia</taxon>
        <taxon>Cytophagales</taxon>
        <taxon>Spirosomataceae</taxon>
        <taxon>Dyadobacter</taxon>
    </lineage>
</organism>
<dbReference type="InterPro" id="IPR039425">
    <property type="entry name" value="RNA_pol_sigma-70-like"/>
</dbReference>
<evidence type="ECO:0000256" key="5">
    <source>
        <dbReference type="ARBA" id="ARBA00023163"/>
    </source>
</evidence>
<dbReference type="RefSeq" id="WP_215240917.1">
    <property type="nucleotide sequence ID" value="NZ_CAJRAF010000002.1"/>
</dbReference>
<keyword evidence="3" id="KW-0731">Sigma factor</keyword>